<keyword evidence="2" id="KW-1185">Reference proteome</keyword>
<sequence length="53" mass="6032">MRPKSSGWKIIHTMATIPSIGSFCKGMHNTRKSNKGMENTRESNKGVFYILME</sequence>
<reference evidence="1" key="2">
    <citation type="submission" date="2020-11" db="EMBL/GenBank/DDBJ databases">
        <authorList>
            <person name="McCartney M.A."/>
            <person name="Auch B."/>
            <person name="Kono T."/>
            <person name="Mallez S."/>
            <person name="Becker A."/>
            <person name="Gohl D.M."/>
            <person name="Silverstein K.A.T."/>
            <person name="Koren S."/>
            <person name="Bechman K.B."/>
            <person name="Herman A."/>
            <person name="Abrahante J.E."/>
            <person name="Garbe J."/>
        </authorList>
    </citation>
    <scope>NUCLEOTIDE SEQUENCE</scope>
    <source>
        <strain evidence="1">Duluth1</strain>
        <tissue evidence="1">Whole animal</tissue>
    </source>
</reference>
<evidence type="ECO:0000313" key="2">
    <source>
        <dbReference type="Proteomes" id="UP000828390"/>
    </source>
</evidence>
<gene>
    <name evidence="1" type="ORF">DPMN_025755</name>
</gene>
<dbReference type="AlphaFoldDB" id="A0A9D4LTV1"/>
<proteinExistence type="predicted"/>
<reference evidence="1" key="1">
    <citation type="journal article" date="2019" name="bioRxiv">
        <title>The Genome of the Zebra Mussel, Dreissena polymorpha: A Resource for Invasive Species Research.</title>
        <authorList>
            <person name="McCartney M.A."/>
            <person name="Auch B."/>
            <person name="Kono T."/>
            <person name="Mallez S."/>
            <person name="Zhang Y."/>
            <person name="Obille A."/>
            <person name="Becker A."/>
            <person name="Abrahante J.E."/>
            <person name="Garbe J."/>
            <person name="Badalamenti J.P."/>
            <person name="Herman A."/>
            <person name="Mangelson H."/>
            <person name="Liachko I."/>
            <person name="Sullivan S."/>
            <person name="Sone E.D."/>
            <person name="Koren S."/>
            <person name="Silverstein K.A.T."/>
            <person name="Beckman K.B."/>
            <person name="Gohl D.M."/>
        </authorList>
    </citation>
    <scope>NUCLEOTIDE SEQUENCE</scope>
    <source>
        <strain evidence="1">Duluth1</strain>
        <tissue evidence="1">Whole animal</tissue>
    </source>
</reference>
<accession>A0A9D4LTV1</accession>
<organism evidence="1 2">
    <name type="scientific">Dreissena polymorpha</name>
    <name type="common">Zebra mussel</name>
    <name type="synonym">Mytilus polymorpha</name>
    <dbReference type="NCBI Taxonomy" id="45954"/>
    <lineage>
        <taxon>Eukaryota</taxon>
        <taxon>Metazoa</taxon>
        <taxon>Spiralia</taxon>
        <taxon>Lophotrochozoa</taxon>
        <taxon>Mollusca</taxon>
        <taxon>Bivalvia</taxon>
        <taxon>Autobranchia</taxon>
        <taxon>Heteroconchia</taxon>
        <taxon>Euheterodonta</taxon>
        <taxon>Imparidentia</taxon>
        <taxon>Neoheterodontei</taxon>
        <taxon>Myida</taxon>
        <taxon>Dreissenoidea</taxon>
        <taxon>Dreissenidae</taxon>
        <taxon>Dreissena</taxon>
    </lineage>
</organism>
<dbReference type="EMBL" id="JAIWYP010000002">
    <property type="protein sequence ID" value="KAH3862781.1"/>
    <property type="molecule type" value="Genomic_DNA"/>
</dbReference>
<protein>
    <submittedName>
        <fullName evidence="1">Uncharacterized protein</fullName>
    </submittedName>
</protein>
<comment type="caution">
    <text evidence="1">The sequence shown here is derived from an EMBL/GenBank/DDBJ whole genome shotgun (WGS) entry which is preliminary data.</text>
</comment>
<dbReference type="Proteomes" id="UP000828390">
    <property type="component" value="Unassembled WGS sequence"/>
</dbReference>
<name>A0A9D4LTV1_DREPO</name>
<evidence type="ECO:0000313" key="1">
    <source>
        <dbReference type="EMBL" id="KAH3862781.1"/>
    </source>
</evidence>